<feature type="domain" description="Lsr2 DNA-binding" evidence="3">
    <location>
        <begin position="75"/>
        <end position="109"/>
    </location>
</feature>
<gene>
    <name evidence="4" type="ORF">ACH49W_36310</name>
</gene>
<dbReference type="RefSeq" id="WP_397096511.1">
    <property type="nucleotide sequence ID" value="NZ_JBIRYO010000064.1"/>
</dbReference>
<dbReference type="EMBL" id="JBIRYO010000064">
    <property type="protein sequence ID" value="MFI2478821.1"/>
    <property type="molecule type" value="Genomic_DNA"/>
</dbReference>
<keyword evidence="1" id="KW-0238">DNA-binding</keyword>
<sequence>MARKVVVTVVDDVDGRSQAAETVSFAVDGVGYEIDLSLENAQRLRDALALWVAHGRRVGKSGRRSKSVEPVGRTGPQPGVVREWARANGYTVPKRGRVPAGVVAAYEKAAS</sequence>
<dbReference type="Gene3D" id="4.10.320.10">
    <property type="entry name" value="E3-binding domain"/>
    <property type="match status" value="1"/>
</dbReference>
<comment type="caution">
    <text evidence="4">The sequence shown here is derived from an EMBL/GenBank/DDBJ whole genome shotgun (WGS) entry which is preliminary data.</text>
</comment>
<dbReference type="Gene3D" id="3.30.60.230">
    <property type="entry name" value="Lsr2, dimerization domain"/>
    <property type="match status" value="1"/>
</dbReference>
<organism evidence="4 5">
    <name type="scientific">Nocardia xishanensis</name>
    <dbReference type="NCBI Taxonomy" id="238964"/>
    <lineage>
        <taxon>Bacteria</taxon>
        <taxon>Bacillati</taxon>
        <taxon>Actinomycetota</taxon>
        <taxon>Actinomycetes</taxon>
        <taxon>Mycobacteriales</taxon>
        <taxon>Nocardiaceae</taxon>
        <taxon>Nocardia</taxon>
    </lineage>
</organism>
<dbReference type="InterPro" id="IPR055370">
    <property type="entry name" value="Lsr2_DNA-bd"/>
</dbReference>
<feature type="domain" description="Lsr2 dimerization" evidence="2">
    <location>
        <begin position="1"/>
        <end position="59"/>
    </location>
</feature>
<evidence type="ECO:0000313" key="4">
    <source>
        <dbReference type="EMBL" id="MFI2478821.1"/>
    </source>
</evidence>
<protein>
    <submittedName>
        <fullName evidence="4">Lsr2 family protein</fullName>
    </submittedName>
</protein>
<evidence type="ECO:0000313" key="5">
    <source>
        <dbReference type="Proteomes" id="UP001611415"/>
    </source>
</evidence>
<dbReference type="InterPro" id="IPR024412">
    <property type="entry name" value="Lsr2_dim_dom"/>
</dbReference>
<dbReference type="InterPro" id="IPR042261">
    <property type="entry name" value="Lsr2-like_dimerization"/>
</dbReference>
<proteinExistence type="predicted"/>
<dbReference type="InterPro" id="IPR036625">
    <property type="entry name" value="E3-bd_dom_sf"/>
</dbReference>
<dbReference type="Pfam" id="PF11774">
    <property type="entry name" value="Lsr2"/>
    <property type="match status" value="1"/>
</dbReference>
<keyword evidence="5" id="KW-1185">Reference proteome</keyword>
<evidence type="ECO:0000256" key="1">
    <source>
        <dbReference type="ARBA" id="ARBA00023125"/>
    </source>
</evidence>
<name>A0ABW7XCE3_9NOCA</name>
<reference evidence="4 5" key="1">
    <citation type="submission" date="2024-10" db="EMBL/GenBank/DDBJ databases">
        <title>The Natural Products Discovery Center: Release of the First 8490 Sequenced Strains for Exploring Actinobacteria Biosynthetic Diversity.</title>
        <authorList>
            <person name="Kalkreuter E."/>
            <person name="Kautsar S.A."/>
            <person name="Yang D."/>
            <person name="Bader C.D."/>
            <person name="Teijaro C.N."/>
            <person name="Fluegel L."/>
            <person name="Davis C.M."/>
            <person name="Simpson J.R."/>
            <person name="Lauterbach L."/>
            <person name="Steele A.D."/>
            <person name="Gui C."/>
            <person name="Meng S."/>
            <person name="Li G."/>
            <person name="Viehrig K."/>
            <person name="Ye F."/>
            <person name="Su P."/>
            <person name="Kiefer A.F."/>
            <person name="Nichols A."/>
            <person name="Cepeda A.J."/>
            <person name="Yan W."/>
            <person name="Fan B."/>
            <person name="Jiang Y."/>
            <person name="Adhikari A."/>
            <person name="Zheng C.-J."/>
            <person name="Schuster L."/>
            <person name="Cowan T.M."/>
            <person name="Smanski M.J."/>
            <person name="Chevrette M.G."/>
            <person name="De Carvalho L.P.S."/>
            <person name="Shen B."/>
        </authorList>
    </citation>
    <scope>NUCLEOTIDE SEQUENCE [LARGE SCALE GENOMIC DNA]</scope>
    <source>
        <strain evidence="4 5">NPDC019275</strain>
    </source>
</reference>
<dbReference type="Proteomes" id="UP001611415">
    <property type="component" value="Unassembled WGS sequence"/>
</dbReference>
<evidence type="ECO:0000259" key="3">
    <source>
        <dbReference type="Pfam" id="PF23359"/>
    </source>
</evidence>
<dbReference type="Pfam" id="PF23359">
    <property type="entry name" value="Lsr2_DNA-bd"/>
    <property type="match status" value="1"/>
</dbReference>
<accession>A0ABW7XCE3</accession>
<evidence type="ECO:0000259" key="2">
    <source>
        <dbReference type="Pfam" id="PF11774"/>
    </source>
</evidence>